<proteinExistence type="predicted"/>
<dbReference type="OrthoDB" id="5644489at2"/>
<organism evidence="1 2">
    <name type="scientific">Chitinasiproducens palmae</name>
    <dbReference type="NCBI Taxonomy" id="1770053"/>
    <lineage>
        <taxon>Bacteria</taxon>
        <taxon>Pseudomonadati</taxon>
        <taxon>Pseudomonadota</taxon>
        <taxon>Betaproteobacteria</taxon>
        <taxon>Burkholderiales</taxon>
        <taxon>Burkholderiaceae</taxon>
        <taxon>Chitinasiproducens</taxon>
    </lineage>
</organism>
<dbReference type="Gene3D" id="3.40.50.11280">
    <property type="entry name" value="Glutamate-cysteine ligase, N-terminal domain"/>
    <property type="match status" value="1"/>
</dbReference>
<dbReference type="SUPFAM" id="SSF56059">
    <property type="entry name" value="Glutathione synthetase ATP-binding domain-like"/>
    <property type="match status" value="1"/>
</dbReference>
<dbReference type="RefSeq" id="WP_091907252.1">
    <property type="nucleotide sequence ID" value="NZ_FNLO01000004.1"/>
</dbReference>
<sequence length="429" mass="48085">MVPHLVTALNGPLLDLERKILDATPAIERWFRLEWQEHTPPFYCSVDLRNAGFKLAPVDTNLFPGGFNHLPAEVLPLAVQAAMASIEKICPDAKNLLLIPEAHTRNQAYLENLARLSSIMRQAGLNVRLGTLNDDLDDPVTIALRDGQEIVLEPLVRTPRRLGLHNFDPCSILLNNDLSAGIPPVLENLHEQFLLPPLHAGWPVRRKSNHFSCYDDVAKRFAKLIDVDQWMLNPYFARCEDVDFQERIGEEKLADAIDAVLKKIAKKYREYGITEKPYVVVKAAAGTYGMGVMTVHDASEVAALTRRERSKMSVVKEGLKVHDVIVQEGVYTFERVEDKVAEPVVYMIDRYVVGGFYRTHNGRERDESLNAPGMSFVPLSYDHSVLPDGRSKAGGPPPNRFYMYGVVARLALLAASIELEKTDPEAIQV</sequence>
<dbReference type="STRING" id="1770053.SAMN05216551_104304"/>
<protein>
    <submittedName>
        <fullName evidence="1">Glutamate--cysteine ligase</fullName>
    </submittedName>
</protein>
<dbReference type="InterPro" id="IPR042520">
    <property type="entry name" value="GshA_N"/>
</dbReference>
<dbReference type="GO" id="GO:0016874">
    <property type="term" value="F:ligase activity"/>
    <property type="evidence" value="ECO:0007669"/>
    <property type="project" value="UniProtKB-KW"/>
</dbReference>
<dbReference type="NCBIfam" id="TIGR02049">
    <property type="entry name" value="gshA_ferroox"/>
    <property type="match status" value="1"/>
</dbReference>
<dbReference type="Proteomes" id="UP000243719">
    <property type="component" value="Unassembled WGS sequence"/>
</dbReference>
<name>A0A1H2PPN1_9BURK</name>
<dbReference type="InterPro" id="IPR011718">
    <property type="entry name" value="GshA"/>
</dbReference>
<evidence type="ECO:0000313" key="2">
    <source>
        <dbReference type="Proteomes" id="UP000243719"/>
    </source>
</evidence>
<gene>
    <name evidence="1" type="ORF">SAMN05216551_104304</name>
</gene>
<dbReference type="AlphaFoldDB" id="A0A1H2PPN1"/>
<reference evidence="2" key="1">
    <citation type="submission" date="2016-09" db="EMBL/GenBank/DDBJ databases">
        <authorList>
            <person name="Varghese N."/>
            <person name="Submissions S."/>
        </authorList>
    </citation>
    <scope>NUCLEOTIDE SEQUENCE [LARGE SCALE GENOMIC DNA]</scope>
    <source>
        <strain evidence="2">JS23</strain>
    </source>
</reference>
<dbReference type="EMBL" id="FNLO01000004">
    <property type="protein sequence ID" value="SDV48260.1"/>
    <property type="molecule type" value="Genomic_DNA"/>
</dbReference>
<keyword evidence="2" id="KW-1185">Reference proteome</keyword>
<dbReference type="Pfam" id="PF08886">
    <property type="entry name" value="GshA"/>
    <property type="match status" value="1"/>
</dbReference>
<evidence type="ECO:0000313" key="1">
    <source>
        <dbReference type="EMBL" id="SDV48260.1"/>
    </source>
</evidence>
<accession>A0A1H2PPN1</accession>
<keyword evidence="1" id="KW-0436">Ligase</keyword>